<feature type="region of interest" description="Disordered" evidence="5">
    <location>
        <begin position="63"/>
        <end position="93"/>
    </location>
</feature>
<dbReference type="EMBL" id="JBJXBP010000003">
    <property type="protein sequence ID" value="KAL3840830.1"/>
    <property type="molecule type" value="Genomic_DNA"/>
</dbReference>
<dbReference type="GO" id="GO:0004354">
    <property type="term" value="F:glutamate dehydrogenase (NADP+) activity"/>
    <property type="evidence" value="ECO:0007669"/>
    <property type="project" value="UniProtKB-EC"/>
</dbReference>
<evidence type="ECO:0000313" key="7">
    <source>
        <dbReference type="EMBL" id="KAL3840830.1"/>
    </source>
</evidence>
<dbReference type="InterPro" id="IPR006095">
    <property type="entry name" value="Glu/Leu/Phe/Val/Trp_DH"/>
</dbReference>
<dbReference type="InterPro" id="IPR057456">
    <property type="entry name" value="Znf_C17orf113"/>
</dbReference>
<dbReference type="PRINTS" id="PR00082">
    <property type="entry name" value="GLFDHDRGNASE"/>
</dbReference>
<accession>A0ABD3TUW6</accession>
<dbReference type="SMART" id="SM00839">
    <property type="entry name" value="ELFV_dehydrog"/>
    <property type="match status" value="1"/>
</dbReference>
<organism evidence="7 8">
    <name type="scientific">Penstemon smallii</name>
    <dbReference type="NCBI Taxonomy" id="265156"/>
    <lineage>
        <taxon>Eukaryota</taxon>
        <taxon>Viridiplantae</taxon>
        <taxon>Streptophyta</taxon>
        <taxon>Embryophyta</taxon>
        <taxon>Tracheophyta</taxon>
        <taxon>Spermatophyta</taxon>
        <taxon>Magnoliopsida</taxon>
        <taxon>eudicotyledons</taxon>
        <taxon>Gunneridae</taxon>
        <taxon>Pentapetalae</taxon>
        <taxon>asterids</taxon>
        <taxon>lamiids</taxon>
        <taxon>Lamiales</taxon>
        <taxon>Plantaginaceae</taxon>
        <taxon>Cheloneae</taxon>
        <taxon>Penstemon</taxon>
    </lineage>
</organism>
<dbReference type="SUPFAM" id="SSF51735">
    <property type="entry name" value="NAD(P)-binding Rossmann-fold domains"/>
    <property type="match status" value="1"/>
</dbReference>
<evidence type="ECO:0000256" key="5">
    <source>
        <dbReference type="SAM" id="MobiDB-lite"/>
    </source>
</evidence>
<reference evidence="7 8" key="1">
    <citation type="submission" date="2024-12" db="EMBL/GenBank/DDBJ databases">
        <title>The unique morphological basis and parallel evolutionary history of personate flowers in Penstemon.</title>
        <authorList>
            <person name="Depatie T.H."/>
            <person name="Wessinger C.A."/>
        </authorList>
    </citation>
    <scope>NUCLEOTIDE SEQUENCE [LARGE SCALE GENOMIC DNA]</scope>
    <source>
        <strain evidence="7">WTNN_2</strain>
        <tissue evidence="7">Leaf</tissue>
    </source>
</reference>
<feature type="domain" description="Glutamate/phenylalanine/leucine/valine/L-tryptophan dehydrogenase C-terminal" evidence="6">
    <location>
        <begin position="386"/>
        <end position="630"/>
    </location>
</feature>
<protein>
    <recommendedName>
        <fullName evidence="2">glutamate dehydrogenase (NADP(+))</fullName>
        <ecNumber evidence="2">1.4.1.4</ecNumber>
    </recommendedName>
</protein>
<dbReference type="PANTHER" id="PTHR43571">
    <property type="entry name" value="NADP-SPECIFIC GLUTAMATE DEHYDROGENASE 1-RELATED"/>
    <property type="match status" value="1"/>
</dbReference>
<gene>
    <name evidence="7" type="ORF">ACJIZ3_025421</name>
</gene>
<dbReference type="FunFam" id="3.40.50.720:FF:000030">
    <property type="entry name" value="Glutamate dehydrogenase"/>
    <property type="match status" value="1"/>
</dbReference>
<dbReference type="InterPro" id="IPR050724">
    <property type="entry name" value="Glu_Leu_Phe_Val_DH"/>
</dbReference>
<dbReference type="Pfam" id="PF25431">
    <property type="entry name" value="zf-C17orf113"/>
    <property type="match status" value="1"/>
</dbReference>
<dbReference type="Gene3D" id="1.10.285.10">
    <property type="entry name" value="Glutamate Dehydrogenase, chain A, domain 3"/>
    <property type="match status" value="2"/>
</dbReference>
<dbReference type="Pfam" id="PF00208">
    <property type="entry name" value="ELFV_dehydrog"/>
    <property type="match status" value="1"/>
</dbReference>
<dbReference type="Pfam" id="PF02812">
    <property type="entry name" value="ELFV_dehydrog_N"/>
    <property type="match status" value="1"/>
</dbReference>
<dbReference type="PANTHER" id="PTHR43571:SF1">
    <property type="entry name" value="NADP-SPECIFIC GLUTAMATE DEHYDROGENASE 1-RELATED"/>
    <property type="match status" value="1"/>
</dbReference>
<evidence type="ECO:0000256" key="1">
    <source>
        <dbReference type="ARBA" id="ARBA00006382"/>
    </source>
</evidence>
<proteinExistence type="inferred from homology"/>
<dbReference type="InterPro" id="IPR006097">
    <property type="entry name" value="Glu/Leu/Phe/Val/Trp_DH_dimer"/>
</dbReference>
<comment type="similarity">
    <text evidence="1 4">Belongs to the Glu/Leu/Phe/Val dehydrogenases family.</text>
</comment>
<dbReference type="Gene3D" id="3.40.50.10860">
    <property type="entry name" value="Leucine Dehydrogenase, chain A, domain 1"/>
    <property type="match status" value="1"/>
</dbReference>
<dbReference type="EC" id="1.4.1.4" evidence="2"/>
<evidence type="ECO:0000256" key="4">
    <source>
        <dbReference type="RuleBase" id="RU004417"/>
    </source>
</evidence>
<dbReference type="FunFam" id="3.40.50.10860:FF:000002">
    <property type="entry name" value="Glutamate dehydrogenase"/>
    <property type="match status" value="1"/>
</dbReference>
<dbReference type="FunFam" id="1.10.285.10:FF:000007">
    <property type="entry name" value="NADP-specific glutamate dehydrogenase"/>
    <property type="match status" value="1"/>
</dbReference>
<dbReference type="SUPFAM" id="SSF53223">
    <property type="entry name" value="Aminoacid dehydrogenase-like, N-terminal domain"/>
    <property type="match status" value="1"/>
</dbReference>
<evidence type="ECO:0000313" key="8">
    <source>
        <dbReference type="Proteomes" id="UP001634393"/>
    </source>
</evidence>
<sequence>MLLPASGVGMSSTMDDMNLIQQAQRHHLVVRELGEEIDLEIGPGDEESFAQNSILALQALESSSKDNSENKHMMSTQLPSDDQDSSKVPGKRKKKVVKRWREEWADTYKWAYVDVKDGTARIFCSVCREYGRKHRRNPYGNEGSRNMQMSALEEHNNSLLHKEALRLQQASKEKIIVDKPICVKALMSKTAGSIVEAVLRRDPHEVEFIQSVQEVVHCLERVISKNSNYVNTMERLLEPERTLIFRVPWVDDRGETHVNRGFRVHFNQTLGPCRGGLRFHPLMNLSIAKFLSFEQTLKNALSPYRLGGASGGSDFDPKGKSDNEIMKFCQSFMNELYRYLGPDKDLPSEEMGVGTREMGFLYGQYRRLVGYSQGSFTGPRLNWSGSSLRTEATGYGLVFFAQLMLADLDKELKGLRCVVSGSGKISMHVLEKLIAYGALPITVSDSKGYLVDDDGFDFMKISFLRDIKAQNRSLRDYSKTYARSKYYDASKPWNERCDVAFPCASQNEIDQCDAINLVNSGCRILVEGSNMPCAPEAVDVLRKANVLVAPSMAAGVGGVVAGELELKECNMSWSPEEFESKLQEAMKQTYQRALKAATDFGYQKESPEALVHGAAISAFLTIASSMADQGCA</sequence>
<evidence type="ECO:0000256" key="3">
    <source>
        <dbReference type="ARBA" id="ARBA00023002"/>
    </source>
</evidence>
<keyword evidence="3 4" id="KW-0560">Oxidoreductase</keyword>
<dbReference type="AlphaFoldDB" id="A0ABD3TUW6"/>
<dbReference type="Proteomes" id="UP001634393">
    <property type="component" value="Unassembled WGS sequence"/>
</dbReference>
<name>A0ABD3TUW6_9LAMI</name>
<comment type="caution">
    <text evidence="7">The sequence shown here is derived from an EMBL/GenBank/DDBJ whole genome shotgun (WGS) entry which is preliminary data.</text>
</comment>
<evidence type="ECO:0000256" key="2">
    <source>
        <dbReference type="ARBA" id="ARBA00012907"/>
    </source>
</evidence>
<dbReference type="InterPro" id="IPR006096">
    <property type="entry name" value="Glu/Leu/Phe/Val/Trp_DH_C"/>
</dbReference>
<dbReference type="Gene3D" id="3.40.50.720">
    <property type="entry name" value="NAD(P)-binding Rossmann-like Domain"/>
    <property type="match status" value="1"/>
</dbReference>
<dbReference type="InterPro" id="IPR046346">
    <property type="entry name" value="Aminoacid_DH-like_N_sf"/>
</dbReference>
<keyword evidence="8" id="KW-1185">Reference proteome</keyword>
<evidence type="ECO:0000259" key="6">
    <source>
        <dbReference type="SMART" id="SM00839"/>
    </source>
</evidence>
<dbReference type="InterPro" id="IPR036291">
    <property type="entry name" value="NAD(P)-bd_dom_sf"/>
</dbReference>
<feature type="compositionally biased region" description="Basic and acidic residues" evidence="5">
    <location>
        <begin position="63"/>
        <end position="72"/>
    </location>
</feature>